<name>A0A1H5PYR0_9ACTN</name>
<gene>
    <name evidence="2" type="ORF">SAMN04488561_6248</name>
</gene>
<feature type="domain" description="Bacterial bifunctional deaminase-reductase C-terminal" evidence="1">
    <location>
        <begin position="3"/>
        <end position="172"/>
    </location>
</feature>
<keyword evidence="3" id="KW-1185">Reference proteome</keyword>
<proteinExistence type="predicted"/>
<dbReference type="GO" id="GO:0009231">
    <property type="term" value="P:riboflavin biosynthetic process"/>
    <property type="evidence" value="ECO:0007669"/>
    <property type="project" value="InterPro"/>
</dbReference>
<dbReference type="OrthoDB" id="7342392at2"/>
<dbReference type="RefSeq" id="WP_069112230.1">
    <property type="nucleotide sequence ID" value="NZ_FNUC01000004.1"/>
</dbReference>
<evidence type="ECO:0000259" key="1">
    <source>
        <dbReference type="Pfam" id="PF01872"/>
    </source>
</evidence>
<dbReference type="Proteomes" id="UP000181980">
    <property type="component" value="Unassembled WGS sequence"/>
</dbReference>
<sequence length="185" mass="20536">MSTLTVDIFVSADGFARGETSPGYFGYMGPDLDEWINSEGAAPQLVVLGRVTYEALASIPPQARDDGWQRWTELRKVVFTRTLTETDWPNTRLCHDLEGDIRRLKEGDVELRTMGSVSLARQLIDAGLVDRLRLMTFPLVAGDSGREPFFAGLTATELELTSSRVLDGRIVLTEYRPTGTDIPRG</sequence>
<evidence type="ECO:0000313" key="3">
    <source>
        <dbReference type="Proteomes" id="UP000181980"/>
    </source>
</evidence>
<protein>
    <submittedName>
        <fullName evidence="2">RibD C-terminal domain-containing protein</fullName>
    </submittedName>
</protein>
<organism evidence="2 3">
    <name type="scientific">Jiangella alba</name>
    <dbReference type="NCBI Taxonomy" id="561176"/>
    <lineage>
        <taxon>Bacteria</taxon>
        <taxon>Bacillati</taxon>
        <taxon>Actinomycetota</taxon>
        <taxon>Actinomycetes</taxon>
        <taxon>Jiangellales</taxon>
        <taxon>Jiangellaceae</taxon>
        <taxon>Jiangella</taxon>
    </lineage>
</organism>
<accession>A0A1H5PYR0</accession>
<dbReference type="InterPro" id="IPR002734">
    <property type="entry name" value="RibDG_C"/>
</dbReference>
<dbReference type="InterPro" id="IPR024072">
    <property type="entry name" value="DHFR-like_dom_sf"/>
</dbReference>
<dbReference type="Pfam" id="PF01872">
    <property type="entry name" value="RibD_C"/>
    <property type="match status" value="1"/>
</dbReference>
<dbReference type="STRING" id="561176.SAMN04488561_6248"/>
<dbReference type="EMBL" id="FNUC01000004">
    <property type="protein sequence ID" value="SEF18147.1"/>
    <property type="molecule type" value="Genomic_DNA"/>
</dbReference>
<evidence type="ECO:0000313" key="2">
    <source>
        <dbReference type="EMBL" id="SEF18147.1"/>
    </source>
</evidence>
<dbReference type="GO" id="GO:0008703">
    <property type="term" value="F:5-amino-6-(5-phosphoribosylamino)uracil reductase activity"/>
    <property type="evidence" value="ECO:0007669"/>
    <property type="project" value="InterPro"/>
</dbReference>
<dbReference type="AlphaFoldDB" id="A0A1H5PYR0"/>
<dbReference type="SUPFAM" id="SSF53597">
    <property type="entry name" value="Dihydrofolate reductase-like"/>
    <property type="match status" value="1"/>
</dbReference>
<reference evidence="3" key="1">
    <citation type="submission" date="2016-10" db="EMBL/GenBank/DDBJ databases">
        <authorList>
            <person name="Varghese N."/>
            <person name="Submissions S."/>
        </authorList>
    </citation>
    <scope>NUCLEOTIDE SEQUENCE [LARGE SCALE GENOMIC DNA]</scope>
    <source>
        <strain evidence="3">DSM 45237</strain>
    </source>
</reference>
<dbReference type="Gene3D" id="3.40.430.10">
    <property type="entry name" value="Dihydrofolate Reductase, subunit A"/>
    <property type="match status" value="1"/>
</dbReference>